<dbReference type="RefSeq" id="XP_014156340.1">
    <property type="nucleotide sequence ID" value="XM_014300865.1"/>
</dbReference>
<evidence type="ECO:0000256" key="3">
    <source>
        <dbReference type="ARBA" id="ARBA00022692"/>
    </source>
</evidence>
<sequence length="325" mass="36011">MFLPRTHCDGLLSDTELNDFQRRCFNAPLQTQELEGVKDVVKQNTEDGLRNGYLTQDGFLYLHKLFVQRGRLETTWAVLRKFGYGDDLQLSQDFLSPKIEIRADETVELGSSSIHFLTQLFRSFDKDRDSALSSEELTALFSAVPPSLIKDMEFTAGVASNNQGWVTLEGFLAAWVLFTLEHPVNALGSFACLGYPDDDITSAVKVTRSKKIDFKKQRTTRTVFMAYVVGAKGSGKSTLLNMLLGKPQSPSAPLNSTSGNGETVAVNGVSVNGAEKYLVLREFAANGSDVDMIRNQQALENKCDVVVFLYDASDPNSFEYVVNLQ</sequence>
<evidence type="ECO:0000256" key="1">
    <source>
        <dbReference type="ARBA" id="ARBA00004200"/>
    </source>
</evidence>
<keyword evidence="13" id="KW-0472">Membrane</keyword>
<evidence type="ECO:0000256" key="6">
    <source>
        <dbReference type="ARBA" id="ARBA00022741"/>
    </source>
</evidence>
<evidence type="ECO:0000256" key="7">
    <source>
        <dbReference type="ARBA" id="ARBA00022787"/>
    </source>
</evidence>
<dbReference type="SUPFAM" id="SSF52540">
    <property type="entry name" value="P-loop containing nucleoside triphosphate hydrolases"/>
    <property type="match status" value="1"/>
</dbReference>
<evidence type="ECO:0000256" key="11">
    <source>
        <dbReference type="ARBA" id="ARBA00023128"/>
    </source>
</evidence>
<dbReference type="InterPro" id="IPR006073">
    <property type="entry name" value="GTP-bd"/>
</dbReference>
<evidence type="ECO:0000256" key="5">
    <source>
        <dbReference type="ARBA" id="ARBA00022737"/>
    </source>
</evidence>
<keyword evidence="7" id="KW-1000">Mitochondrion outer membrane</keyword>
<dbReference type="Pfam" id="PF08355">
    <property type="entry name" value="EF_assoc_1"/>
    <property type="match status" value="1"/>
</dbReference>
<keyword evidence="5" id="KW-0677">Repeat</keyword>
<keyword evidence="8" id="KW-0378">Hydrolase</keyword>
<dbReference type="FunFam" id="1.10.238.10:FF:000011">
    <property type="entry name" value="Mitochondrial Rho GTPase"/>
    <property type="match status" value="1"/>
</dbReference>
<accession>A0A0L0G2L0</accession>
<comment type="similarity">
    <text evidence="2">Belongs to the mitochondrial Rho GTPase family.</text>
</comment>
<keyword evidence="16" id="KW-1185">Reference proteome</keyword>
<dbReference type="InterPro" id="IPR002048">
    <property type="entry name" value="EF_hand_dom"/>
</dbReference>
<evidence type="ECO:0000313" key="16">
    <source>
        <dbReference type="Proteomes" id="UP000054560"/>
    </source>
</evidence>
<dbReference type="InterPro" id="IPR052266">
    <property type="entry name" value="Miro-EF-hand_domain"/>
</dbReference>
<evidence type="ECO:0000256" key="8">
    <source>
        <dbReference type="ARBA" id="ARBA00022801"/>
    </source>
</evidence>
<evidence type="ECO:0000256" key="9">
    <source>
        <dbReference type="ARBA" id="ARBA00022837"/>
    </source>
</evidence>
<dbReference type="GeneID" id="25905792"/>
<dbReference type="GO" id="GO:0016787">
    <property type="term" value="F:hydrolase activity"/>
    <property type="evidence" value="ECO:0007669"/>
    <property type="project" value="UniProtKB-KW"/>
</dbReference>
<dbReference type="InterPro" id="IPR013567">
    <property type="entry name" value="EF_hand_assoc_2"/>
</dbReference>
<evidence type="ECO:0000256" key="12">
    <source>
        <dbReference type="ARBA" id="ARBA00023134"/>
    </source>
</evidence>
<proteinExistence type="inferred from homology"/>
<dbReference type="Pfam" id="PF08356">
    <property type="entry name" value="EF_assoc_2"/>
    <property type="match status" value="1"/>
</dbReference>
<evidence type="ECO:0000256" key="2">
    <source>
        <dbReference type="ARBA" id="ARBA00007981"/>
    </source>
</evidence>
<gene>
    <name evidence="15" type="ORF">SARC_05288</name>
</gene>
<dbReference type="OrthoDB" id="10020961at2759"/>
<reference evidence="15 16" key="1">
    <citation type="submission" date="2011-02" db="EMBL/GenBank/DDBJ databases">
        <title>The Genome Sequence of Sphaeroforma arctica JP610.</title>
        <authorList>
            <consortium name="The Broad Institute Genome Sequencing Platform"/>
            <person name="Russ C."/>
            <person name="Cuomo C."/>
            <person name="Young S.K."/>
            <person name="Zeng Q."/>
            <person name="Gargeya S."/>
            <person name="Alvarado L."/>
            <person name="Berlin A."/>
            <person name="Chapman S.B."/>
            <person name="Chen Z."/>
            <person name="Freedman E."/>
            <person name="Gellesch M."/>
            <person name="Goldberg J."/>
            <person name="Griggs A."/>
            <person name="Gujja S."/>
            <person name="Heilman E."/>
            <person name="Heiman D."/>
            <person name="Howarth C."/>
            <person name="Mehta T."/>
            <person name="Neiman D."/>
            <person name="Pearson M."/>
            <person name="Roberts A."/>
            <person name="Saif S."/>
            <person name="Shea T."/>
            <person name="Shenoy N."/>
            <person name="Sisk P."/>
            <person name="Stolte C."/>
            <person name="Sykes S."/>
            <person name="White J."/>
            <person name="Yandava C."/>
            <person name="Burger G."/>
            <person name="Gray M.W."/>
            <person name="Holland P.W.H."/>
            <person name="King N."/>
            <person name="Lang F.B.F."/>
            <person name="Roger A.J."/>
            <person name="Ruiz-Trillo I."/>
            <person name="Haas B."/>
            <person name="Nusbaum C."/>
            <person name="Birren B."/>
        </authorList>
    </citation>
    <scope>NUCLEOTIDE SEQUENCE [LARGE SCALE GENOMIC DNA]</scope>
    <source>
        <strain evidence="15 16">JP610</strain>
    </source>
</reference>
<keyword evidence="4" id="KW-0479">Metal-binding</keyword>
<dbReference type="Proteomes" id="UP000054560">
    <property type="component" value="Unassembled WGS sequence"/>
</dbReference>
<dbReference type="Pfam" id="PF01926">
    <property type="entry name" value="MMR_HSR1"/>
    <property type="match status" value="1"/>
</dbReference>
<keyword evidence="9" id="KW-0106">Calcium</keyword>
<dbReference type="PROSITE" id="PS50222">
    <property type="entry name" value="EF_HAND_2"/>
    <property type="match status" value="1"/>
</dbReference>
<comment type="subcellular location">
    <subcellularLocation>
        <location evidence="1">Mitochondrion outer membrane</location>
        <topology evidence="1">Single-pass type IV membrane protein</topology>
    </subcellularLocation>
</comment>
<dbReference type="STRING" id="667725.A0A0L0G2L0"/>
<dbReference type="GO" id="GO:0005741">
    <property type="term" value="C:mitochondrial outer membrane"/>
    <property type="evidence" value="ECO:0007669"/>
    <property type="project" value="UniProtKB-SubCell"/>
</dbReference>
<dbReference type="GO" id="GO:0005525">
    <property type="term" value="F:GTP binding"/>
    <property type="evidence" value="ECO:0007669"/>
    <property type="project" value="UniProtKB-KW"/>
</dbReference>
<evidence type="ECO:0000313" key="15">
    <source>
        <dbReference type="EMBL" id="KNC82438.1"/>
    </source>
</evidence>
<keyword evidence="12" id="KW-0342">GTP-binding</keyword>
<dbReference type="PANTHER" id="PTHR46819:SF1">
    <property type="entry name" value="EF-HAND CALCIUM-BINDING DOMAIN-CONTAINING PROTEIN 7"/>
    <property type="match status" value="1"/>
</dbReference>
<name>A0A0L0G2L0_9EUKA</name>
<evidence type="ECO:0000256" key="10">
    <source>
        <dbReference type="ARBA" id="ARBA00022989"/>
    </source>
</evidence>
<feature type="non-terminal residue" evidence="15">
    <location>
        <position position="325"/>
    </location>
</feature>
<evidence type="ECO:0000256" key="13">
    <source>
        <dbReference type="ARBA" id="ARBA00023136"/>
    </source>
</evidence>
<protein>
    <recommendedName>
        <fullName evidence="14">EF-hand domain-containing protein</fullName>
    </recommendedName>
</protein>
<keyword evidence="3" id="KW-0812">Transmembrane</keyword>
<dbReference type="SUPFAM" id="SSF47473">
    <property type="entry name" value="EF-hand"/>
    <property type="match status" value="1"/>
</dbReference>
<dbReference type="AlphaFoldDB" id="A0A0L0G2L0"/>
<keyword evidence="6" id="KW-0547">Nucleotide-binding</keyword>
<keyword evidence="11" id="KW-0496">Mitochondrion</keyword>
<dbReference type="InterPro" id="IPR011992">
    <property type="entry name" value="EF-hand-dom_pair"/>
</dbReference>
<dbReference type="GO" id="GO:0005509">
    <property type="term" value="F:calcium ion binding"/>
    <property type="evidence" value="ECO:0007669"/>
    <property type="project" value="InterPro"/>
</dbReference>
<organism evidence="15 16">
    <name type="scientific">Sphaeroforma arctica JP610</name>
    <dbReference type="NCBI Taxonomy" id="667725"/>
    <lineage>
        <taxon>Eukaryota</taxon>
        <taxon>Ichthyosporea</taxon>
        <taxon>Ichthyophonida</taxon>
        <taxon>Sphaeroforma</taxon>
    </lineage>
</organism>
<dbReference type="PANTHER" id="PTHR46819">
    <property type="entry name" value="EF-HAND CALCIUM-BINDING DOMAIN-CONTAINING PROTEIN 7"/>
    <property type="match status" value="1"/>
</dbReference>
<dbReference type="Gene3D" id="3.40.50.300">
    <property type="entry name" value="P-loop containing nucleotide triphosphate hydrolases"/>
    <property type="match status" value="1"/>
</dbReference>
<dbReference type="eggNOG" id="KOG1707">
    <property type="taxonomic scope" value="Eukaryota"/>
</dbReference>
<dbReference type="Gene3D" id="1.10.238.10">
    <property type="entry name" value="EF-hand"/>
    <property type="match status" value="2"/>
</dbReference>
<dbReference type="EMBL" id="KQ241928">
    <property type="protein sequence ID" value="KNC82438.1"/>
    <property type="molecule type" value="Genomic_DNA"/>
</dbReference>
<dbReference type="InterPro" id="IPR027417">
    <property type="entry name" value="P-loop_NTPase"/>
</dbReference>
<keyword evidence="10" id="KW-1133">Transmembrane helix</keyword>
<evidence type="ECO:0000256" key="4">
    <source>
        <dbReference type="ARBA" id="ARBA00022723"/>
    </source>
</evidence>
<dbReference type="InterPro" id="IPR013566">
    <property type="entry name" value="EF_hand_assoc_1"/>
</dbReference>
<evidence type="ECO:0000259" key="14">
    <source>
        <dbReference type="PROSITE" id="PS50222"/>
    </source>
</evidence>
<feature type="domain" description="EF-hand" evidence="14">
    <location>
        <begin position="112"/>
        <end position="147"/>
    </location>
</feature>